<gene>
    <name evidence="2" type="ORF">MPC4_430001</name>
</gene>
<dbReference type="Gene3D" id="3.30.1360.120">
    <property type="entry name" value="Probable tRNA modification gtpase trme, domain 1"/>
    <property type="match status" value="1"/>
</dbReference>
<sequence>MSEPFATSHAAAAAAGLALELTPHYFRAGRFGAPAPQPGVTLELVAGEDRFNIEARRGRTAELIAAIGAAFGQAPADGPRTVEAGGFSFVGVGPSRWHAIARGKDRAPRRAALIAAARDLATVVDVSHGFTAFRLSGPRAADALVKLVRLDLDPAAFPPGAAAATELHGMSVQLRRTTAGEAYECAVARSFAASLYSALIQASQQYALWVQLKDEA</sequence>
<organism evidence="2 3">
    <name type="scientific">Methylocella tundrae</name>
    <dbReference type="NCBI Taxonomy" id="227605"/>
    <lineage>
        <taxon>Bacteria</taxon>
        <taxon>Pseudomonadati</taxon>
        <taxon>Pseudomonadota</taxon>
        <taxon>Alphaproteobacteria</taxon>
        <taxon>Hyphomicrobiales</taxon>
        <taxon>Beijerinckiaceae</taxon>
        <taxon>Methylocella</taxon>
    </lineage>
</organism>
<dbReference type="EMBL" id="CABFMQ020000102">
    <property type="protein sequence ID" value="VTZ51645.1"/>
    <property type="molecule type" value="Genomic_DNA"/>
</dbReference>
<evidence type="ECO:0000313" key="3">
    <source>
        <dbReference type="Proteomes" id="UP000485880"/>
    </source>
</evidence>
<feature type="domain" description="GCVT N-terminal" evidence="1">
    <location>
        <begin position="115"/>
        <end position="207"/>
    </location>
</feature>
<evidence type="ECO:0000313" key="2">
    <source>
        <dbReference type="EMBL" id="VTZ51645.1"/>
    </source>
</evidence>
<dbReference type="Proteomes" id="UP000485880">
    <property type="component" value="Unassembled WGS sequence"/>
</dbReference>
<dbReference type="SUPFAM" id="SSF103025">
    <property type="entry name" value="Folate-binding domain"/>
    <property type="match status" value="1"/>
</dbReference>
<dbReference type="Pfam" id="PF01571">
    <property type="entry name" value="GCV_T"/>
    <property type="match status" value="1"/>
</dbReference>
<dbReference type="AlphaFoldDB" id="A0A8B6MAU3"/>
<dbReference type="InterPro" id="IPR027266">
    <property type="entry name" value="TrmE/GcvT-like"/>
</dbReference>
<reference evidence="2 3" key="1">
    <citation type="submission" date="2019-05" db="EMBL/GenBank/DDBJ databases">
        <authorList>
            <person name="Farhan Ul Haque M."/>
        </authorList>
    </citation>
    <scope>NUCLEOTIDE SEQUENCE [LARGE SCALE GENOMIC DNA]</scope>
    <source>
        <strain evidence="2">2</strain>
    </source>
</reference>
<proteinExistence type="predicted"/>
<evidence type="ECO:0000259" key="1">
    <source>
        <dbReference type="Pfam" id="PF01571"/>
    </source>
</evidence>
<accession>A0A8B6MAU3</accession>
<comment type="caution">
    <text evidence="2">The sequence shown here is derived from an EMBL/GenBank/DDBJ whole genome shotgun (WGS) entry which is preliminary data.</text>
</comment>
<dbReference type="InterPro" id="IPR006222">
    <property type="entry name" value="GCVT_N"/>
</dbReference>
<dbReference type="RefSeq" id="WP_174513410.1">
    <property type="nucleotide sequence ID" value="NZ_CABFMQ020000102.1"/>
</dbReference>
<keyword evidence="3" id="KW-1185">Reference proteome</keyword>
<protein>
    <submittedName>
        <fullName evidence="2">Sarcosine oxidase gamma subunit</fullName>
    </submittedName>
</protein>
<name>A0A8B6MAU3_METTU</name>
<dbReference type="Gene3D" id="3.30.70.1520">
    <property type="entry name" value="Heterotetrameric sarcosine oxidase"/>
    <property type="match status" value="1"/>
</dbReference>